<keyword evidence="1" id="KW-1133">Transmembrane helix</keyword>
<dbReference type="RefSeq" id="WP_181750469.1">
    <property type="nucleotide sequence ID" value="NZ_JACEIQ010000001.1"/>
</dbReference>
<reference evidence="2 3" key="1">
    <citation type="submission" date="2020-07" db="EMBL/GenBank/DDBJ databases">
        <authorList>
            <person name="Feng H."/>
        </authorList>
    </citation>
    <scope>NUCLEOTIDE SEQUENCE [LARGE SCALE GENOMIC DNA]</scope>
    <source>
        <strain evidence="3">s-10</strain>
    </source>
</reference>
<gene>
    <name evidence="2" type="ORF">H1191_02965</name>
</gene>
<evidence type="ECO:0000256" key="1">
    <source>
        <dbReference type="SAM" id="Phobius"/>
    </source>
</evidence>
<protein>
    <recommendedName>
        <fullName evidence="4">Prepilin-type N-terminal cleavage/methylation domain-containing protein</fullName>
    </recommendedName>
</protein>
<name>A0A7W1WNQ5_9BACL</name>
<evidence type="ECO:0000313" key="3">
    <source>
        <dbReference type="Proteomes" id="UP000535491"/>
    </source>
</evidence>
<dbReference type="Proteomes" id="UP000535491">
    <property type="component" value="Unassembled WGS sequence"/>
</dbReference>
<dbReference type="EMBL" id="JACEIQ010000001">
    <property type="protein sequence ID" value="MBA4493272.1"/>
    <property type="molecule type" value="Genomic_DNA"/>
</dbReference>
<feature type="transmembrane region" description="Helical" evidence="1">
    <location>
        <begin position="30"/>
        <end position="51"/>
    </location>
</feature>
<organism evidence="2 3">
    <name type="scientific">Paenactinomyces guangxiensis</name>
    <dbReference type="NCBI Taxonomy" id="1490290"/>
    <lineage>
        <taxon>Bacteria</taxon>
        <taxon>Bacillati</taxon>
        <taxon>Bacillota</taxon>
        <taxon>Bacilli</taxon>
        <taxon>Bacillales</taxon>
        <taxon>Thermoactinomycetaceae</taxon>
        <taxon>Paenactinomyces</taxon>
    </lineage>
</organism>
<keyword evidence="1" id="KW-0472">Membrane</keyword>
<proteinExistence type="predicted"/>
<sequence>MERKKRKTEEIALKNPPLLSILKNDRGFTYIELVISLSLLVLLLPALFFSARTLETEIKKLVSHHRLQMEYIAFVTSVQAEIRQGRGFRTDEGALLFDLPTGETIRYKWQKRQVVRSVKKKGETAFKGMTVLANHVYFITFVPGRDKVMIDIGLQNWNANLDMSVAVAGRVEP</sequence>
<evidence type="ECO:0000313" key="2">
    <source>
        <dbReference type="EMBL" id="MBA4493272.1"/>
    </source>
</evidence>
<comment type="caution">
    <text evidence="2">The sequence shown here is derived from an EMBL/GenBank/DDBJ whole genome shotgun (WGS) entry which is preliminary data.</text>
</comment>
<keyword evidence="1" id="KW-0812">Transmembrane</keyword>
<dbReference type="AlphaFoldDB" id="A0A7W1WNQ5"/>
<evidence type="ECO:0008006" key="4">
    <source>
        <dbReference type="Google" id="ProtNLM"/>
    </source>
</evidence>
<accession>A0A7W1WNQ5</accession>
<keyword evidence="3" id="KW-1185">Reference proteome</keyword>